<evidence type="ECO:0000256" key="11">
    <source>
        <dbReference type="ARBA" id="ARBA00049202"/>
    </source>
</evidence>
<proteinExistence type="inferred from homology"/>
<dbReference type="GO" id="GO:0008168">
    <property type="term" value="F:methyltransferase activity"/>
    <property type="evidence" value="ECO:0007669"/>
    <property type="project" value="UniProtKB-KW"/>
</dbReference>
<keyword evidence="6" id="KW-0808">Transferase</keyword>
<evidence type="ECO:0000259" key="12">
    <source>
        <dbReference type="Pfam" id="PF02676"/>
    </source>
</evidence>
<dbReference type="PANTHER" id="PTHR48418:SF1">
    <property type="entry name" value="TRNA WYBUTOSINE-SYNTHESIZING PROTEIN 3"/>
    <property type="match status" value="1"/>
</dbReference>
<evidence type="ECO:0000256" key="5">
    <source>
        <dbReference type="ARBA" id="ARBA00022603"/>
    </source>
</evidence>
<comment type="function">
    <text evidence="9">Probable S-adenosyl-L-methionine-dependent methyltransferase that acts as a component of the wybutosine biosynthesis pathway. Wybutosine is a hyper modified guanosine with a tricyclic base found at the 3'-position adjacent to the anticodon of eukaryotic phenylalanine tRNA.</text>
</comment>
<keyword evidence="5" id="KW-0489">Methyltransferase</keyword>
<dbReference type="InterPro" id="IPR003827">
    <property type="entry name" value="tRNA_yW-synthesising"/>
</dbReference>
<dbReference type="Gene3D" id="3.30.1960.10">
    <property type="entry name" value="tRNA wybutosine-synthesizing-like"/>
    <property type="match status" value="1"/>
</dbReference>
<comment type="similarity">
    <text evidence="2">Belongs to the TYW3 family.</text>
</comment>
<dbReference type="GO" id="GO:0008033">
    <property type="term" value="P:tRNA processing"/>
    <property type="evidence" value="ECO:0007669"/>
    <property type="project" value="UniProtKB-KW"/>
</dbReference>
<dbReference type="GO" id="GO:0032259">
    <property type="term" value="P:methylation"/>
    <property type="evidence" value="ECO:0007669"/>
    <property type="project" value="UniProtKB-KW"/>
</dbReference>
<comment type="caution">
    <text evidence="13">The sequence shown here is derived from an EMBL/GenBank/DDBJ whole genome shotgun (WGS) entry which is preliminary data.</text>
</comment>
<dbReference type="Proteomes" id="UP001165289">
    <property type="component" value="Unassembled WGS sequence"/>
</dbReference>
<protein>
    <recommendedName>
        <fullName evidence="4">tRNA wybutosine-synthesizing protein 3 homolog</fullName>
        <ecNumber evidence="3">2.1.1.282</ecNumber>
    </recommendedName>
    <alternativeName>
        <fullName evidence="10">tRNA(Phe) 7-((3-amino-3-carboxypropyl)-4-demethylwyosine(37)-N(4))-methyltransferase</fullName>
    </alternativeName>
</protein>
<comment type="pathway">
    <text evidence="1">tRNA modification; wybutosine-tRNA(Phe) biosynthesis.</text>
</comment>
<evidence type="ECO:0000313" key="13">
    <source>
        <dbReference type="EMBL" id="KAI6649581.1"/>
    </source>
</evidence>
<sequence length="126" mass="14332">MKVAVGCGYRNSGLSIGKKIILAVRSTQGLEVPIGRDGSILVEEKYLKFLVEEANIKMNLNCERINVLELAITNEITRLLEMGVCQQENNHQERTLIHKENGMEIKKLKIDSKFKDEDNILENLFT</sequence>
<keyword evidence="7" id="KW-0949">S-adenosyl-L-methionine</keyword>
<evidence type="ECO:0000256" key="7">
    <source>
        <dbReference type="ARBA" id="ARBA00022691"/>
    </source>
</evidence>
<evidence type="ECO:0000256" key="2">
    <source>
        <dbReference type="ARBA" id="ARBA00008569"/>
    </source>
</evidence>
<name>A0AAV7JLD9_9METZ</name>
<reference evidence="13 14" key="1">
    <citation type="journal article" date="2023" name="BMC Biol.">
        <title>The compact genome of the sponge Oopsacas minuta (Hexactinellida) is lacking key metazoan core genes.</title>
        <authorList>
            <person name="Santini S."/>
            <person name="Schenkelaars Q."/>
            <person name="Jourda C."/>
            <person name="Duchesne M."/>
            <person name="Belahbib H."/>
            <person name="Rocher C."/>
            <person name="Selva M."/>
            <person name="Riesgo A."/>
            <person name="Vervoort M."/>
            <person name="Leys S.P."/>
            <person name="Kodjabachian L."/>
            <person name="Le Bivic A."/>
            <person name="Borchiellini C."/>
            <person name="Claverie J.M."/>
            <person name="Renard E."/>
        </authorList>
    </citation>
    <scope>NUCLEOTIDE SEQUENCE [LARGE SCALE GENOMIC DNA]</scope>
    <source>
        <strain evidence="13">SPO-2</strain>
    </source>
</reference>
<dbReference type="EC" id="2.1.1.282" evidence="3"/>
<keyword evidence="14" id="KW-1185">Reference proteome</keyword>
<dbReference type="SUPFAM" id="SSF111278">
    <property type="entry name" value="SSo0622-like"/>
    <property type="match status" value="1"/>
</dbReference>
<organism evidence="13 14">
    <name type="scientific">Oopsacas minuta</name>
    <dbReference type="NCBI Taxonomy" id="111878"/>
    <lineage>
        <taxon>Eukaryota</taxon>
        <taxon>Metazoa</taxon>
        <taxon>Porifera</taxon>
        <taxon>Hexactinellida</taxon>
        <taxon>Hexasterophora</taxon>
        <taxon>Lyssacinosida</taxon>
        <taxon>Leucopsacidae</taxon>
        <taxon>Oopsacas</taxon>
    </lineage>
</organism>
<evidence type="ECO:0000256" key="10">
    <source>
        <dbReference type="ARBA" id="ARBA00030554"/>
    </source>
</evidence>
<evidence type="ECO:0000256" key="1">
    <source>
        <dbReference type="ARBA" id="ARBA00004797"/>
    </source>
</evidence>
<feature type="domain" description="tRNA wybutosine-synthesizing protein" evidence="12">
    <location>
        <begin position="2"/>
        <end position="72"/>
    </location>
</feature>
<gene>
    <name evidence="13" type="ORF">LOD99_6747</name>
</gene>
<dbReference type="AlphaFoldDB" id="A0AAV7JLD9"/>
<comment type="catalytic activity">
    <reaction evidence="11">
        <text>4-demethyl-7-[(3S)-3-amino-3-carboxypropyl]wyosine(37) in tRNA(Phe) + S-adenosyl-L-methionine = 7-[(3S)-3-amino-3-carboxypropyl]wyosine(37) in tRNA(Phe) + S-adenosyl-L-homocysteine + H(+)</text>
        <dbReference type="Rhea" id="RHEA:36635"/>
        <dbReference type="Rhea" id="RHEA-COMP:10378"/>
        <dbReference type="Rhea" id="RHEA-COMP:10379"/>
        <dbReference type="ChEBI" id="CHEBI:15378"/>
        <dbReference type="ChEBI" id="CHEBI:57856"/>
        <dbReference type="ChEBI" id="CHEBI:59789"/>
        <dbReference type="ChEBI" id="CHEBI:73543"/>
        <dbReference type="ChEBI" id="CHEBI:73550"/>
        <dbReference type="EC" id="2.1.1.282"/>
    </reaction>
</comment>
<dbReference type="PANTHER" id="PTHR48418">
    <property type="entry name" value="TRNA WYBUTOSINE-SYNTHESIZING PROTEIN 3"/>
    <property type="match status" value="1"/>
</dbReference>
<evidence type="ECO:0000256" key="6">
    <source>
        <dbReference type="ARBA" id="ARBA00022679"/>
    </source>
</evidence>
<dbReference type="Pfam" id="PF02676">
    <property type="entry name" value="TYW3"/>
    <property type="match status" value="1"/>
</dbReference>
<evidence type="ECO:0000256" key="4">
    <source>
        <dbReference type="ARBA" id="ARBA00016536"/>
    </source>
</evidence>
<keyword evidence="8" id="KW-0819">tRNA processing</keyword>
<accession>A0AAV7JLD9</accession>
<evidence type="ECO:0000256" key="3">
    <source>
        <dbReference type="ARBA" id="ARBA00012750"/>
    </source>
</evidence>
<dbReference type="EMBL" id="JAKMXF010000320">
    <property type="protein sequence ID" value="KAI6649581.1"/>
    <property type="molecule type" value="Genomic_DNA"/>
</dbReference>
<evidence type="ECO:0000256" key="9">
    <source>
        <dbReference type="ARBA" id="ARBA00025378"/>
    </source>
</evidence>
<dbReference type="InterPro" id="IPR036602">
    <property type="entry name" value="tRNA_yW-synthesising-like_sf"/>
</dbReference>
<evidence type="ECO:0000256" key="8">
    <source>
        <dbReference type="ARBA" id="ARBA00022694"/>
    </source>
</evidence>
<evidence type="ECO:0000313" key="14">
    <source>
        <dbReference type="Proteomes" id="UP001165289"/>
    </source>
</evidence>